<feature type="transmembrane region" description="Helical" evidence="1">
    <location>
        <begin position="248"/>
        <end position="267"/>
    </location>
</feature>
<comment type="caution">
    <text evidence="2">The sequence shown here is derived from an EMBL/GenBank/DDBJ whole genome shotgun (WGS) entry which is preliminary data.</text>
</comment>
<feature type="transmembrane region" description="Helical" evidence="1">
    <location>
        <begin position="125"/>
        <end position="158"/>
    </location>
</feature>
<sequence length="525" mass="58425">MAKTKRGKSKKPSASANPKTIFRSISTLELLALGTCLLVGIVYAFKSPGAYQDDDLDRYYLSMRALMEPKLFLDRWSMPLPTLLFALPAKTFGYIGVELLTVLITTATAWFTSRAAKSLGFAHPWFVILLFFFQPIALELCYSALAEPVGALLVALAFYFWYQGKAGPSLWVLGLLPLARIEGVFLLGIFFLAAWRKTTWKDWLIAALPLVIWNGLGFLVHGDALYVLGGGGGRPLNSLGVWHYAKNLIVIAGTAILFFVVWGLGSLGRSQSKAPLLALVVTVLHLIALSLLGWDALPVGRSIGFLRHVLTISPAIALVAGFGFSEWLLGGKRVPSLVLAALWCVAVFFFFSHELIAHSFLGDNRVVWRWMVSLGLLLVGLLLTLLRDRVGLRRVAVAVAAILVLAPSMFVVRPKTLDAEKKAIQRTIDYMVQNNIQNRPTYSNHPWFFFLSGRDRYDLVNTPRLTTENLDTAPVGTLVLWENHYGNRLYGDVEISDLRADPRFRRILELSADRFAVIMFERISP</sequence>
<proteinExistence type="predicted"/>
<organism evidence="2 3">
    <name type="scientific">Eiseniibacteriota bacterium</name>
    <dbReference type="NCBI Taxonomy" id="2212470"/>
    <lineage>
        <taxon>Bacteria</taxon>
        <taxon>Candidatus Eiseniibacteriota</taxon>
    </lineage>
</organism>
<accession>A0A7Y2E866</accession>
<dbReference type="Proteomes" id="UP000547674">
    <property type="component" value="Unassembled WGS sequence"/>
</dbReference>
<keyword evidence="1" id="KW-0812">Transmembrane</keyword>
<feature type="transmembrane region" description="Helical" evidence="1">
    <location>
        <begin position="305"/>
        <end position="325"/>
    </location>
</feature>
<feature type="transmembrane region" description="Helical" evidence="1">
    <location>
        <begin position="170"/>
        <end position="192"/>
    </location>
</feature>
<keyword evidence="1" id="KW-1133">Transmembrane helix</keyword>
<feature type="transmembrane region" description="Helical" evidence="1">
    <location>
        <begin position="204"/>
        <end position="228"/>
    </location>
</feature>
<feature type="transmembrane region" description="Helical" evidence="1">
    <location>
        <begin position="395"/>
        <end position="412"/>
    </location>
</feature>
<feature type="transmembrane region" description="Helical" evidence="1">
    <location>
        <begin position="21"/>
        <end position="45"/>
    </location>
</feature>
<feature type="transmembrane region" description="Helical" evidence="1">
    <location>
        <begin position="274"/>
        <end position="293"/>
    </location>
</feature>
<feature type="transmembrane region" description="Helical" evidence="1">
    <location>
        <begin position="367"/>
        <end position="386"/>
    </location>
</feature>
<gene>
    <name evidence="2" type="ORF">HKN21_09530</name>
</gene>
<dbReference type="AlphaFoldDB" id="A0A7Y2E866"/>
<keyword evidence="1" id="KW-0472">Membrane</keyword>
<evidence type="ECO:0000313" key="2">
    <source>
        <dbReference type="EMBL" id="NNF06989.1"/>
    </source>
</evidence>
<protein>
    <recommendedName>
        <fullName evidence="4">Glycosyltransferase RgtA/B/C/D-like domain-containing protein</fullName>
    </recommendedName>
</protein>
<reference evidence="2 3" key="1">
    <citation type="submission" date="2020-03" db="EMBL/GenBank/DDBJ databases">
        <title>Metabolic flexibility allows generalist bacteria to become dominant in a frequently disturbed ecosystem.</title>
        <authorList>
            <person name="Chen Y.-J."/>
            <person name="Leung P.M."/>
            <person name="Bay S.K."/>
            <person name="Hugenholtz P."/>
            <person name="Kessler A.J."/>
            <person name="Shelley G."/>
            <person name="Waite D.W."/>
            <person name="Cook P.L."/>
            <person name="Greening C."/>
        </authorList>
    </citation>
    <scope>NUCLEOTIDE SEQUENCE [LARGE SCALE GENOMIC DNA]</scope>
    <source>
        <strain evidence="2">SS_bin_28</strain>
    </source>
</reference>
<name>A0A7Y2E866_UNCEI</name>
<evidence type="ECO:0008006" key="4">
    <source>
        <dbReference type="Google" id="ProtNLM"/>
    </source>
</evidence>
<evidence type="ECO:0000256" key="1">
    <source>
        <dbReference type="SAM" id="Phobius"/>
    </source>
</evidence>
<feature type="transmembrane region" description="Helical" evidence="1">
    <location>
        <begin position="92"/>
        <end position="113"/>
    </location>
</feature>
<feature type="transmembrane region" description="Helical" evidence="1">
    <location>
        <begin position="337"/>
        <end position="361"/>
    </location>
</feature>
<dbReference type="EMBL" id="JABDJR010000378">
    <property type="protein sequence ID" value="NNF06989.1"/>
    <property type="molecule type" value="Genomic_DNA"/>
</dbReference>
<evidence type="ECO:0000313" key="3">
    <source>
        <dbReference type="Proteomes" id="UP000547674"/>
    </source>
</evidence>